<comment type="similarity">
    <text evidence="1">Belongs to the peptidase C40 family.</text>
</comment>
<dbReference type="InterPro" id="IPR000064">
    <property type="entry name" value="NLP_P60_dom"/>
</dbReference>
<dbReference type="GO" id="GO:0008234">
    <property type="term" value="F:cysteine-type peptidase activity"/>
    <property type="evidence" value="ECO:0007669"/>
    <property type="project" value="UniProtKB-KW"/>
</dbReference>
<proteinExistence type="inferred from homology"/>
<dbReference type="NCBIfam" id="TIGR02219">
    <property type="entry name" value="phage_NlpC_fam"/>
    <property type="match status" value="1"/>
</dbReference>
<evidence type="ECO:0000256" key="4">
    <source>
        <dbReference type="ARBA" id="ARBA00022807"/>
    </source>
</evidence>
<reference evidence="6 7" key="1">
    <citation type="journal article" date="2017" name="Int. J. Syst. Evol. Microbiol.">
        <title>Roseitalea porphyridii gen. nov., sp. nov., isolated from a red alga, and reclassification of Hoeflea suaedae Chung et al. 2013 as Pseudohoeflea suaedae gen. nov., comb. nov.</title>
        <authorList>
            <person name="Hyeon J.W."/>
            <person name="Jeong S.E."/>
            <person name="Baek K."/>
            <person name="Jeon C.O."/>
        </authorList>
    </citation>
    <scope>NUCLEOTIDE SEQUENCE [LARGE SCALE GENOMIC DNA]</scope>
    <source>
        <strain evidence="6 7">MA7-20</strain>
    </source>
</reference>
<sequence length="159" mass="17372">MCSTVDRLSPDPDATRSAILSAARRWIGTPYRHQGCRRGVGCDCLGLIAGIWGEVYGAIPAYDRTYSADWAESAGRGEPLLAACRARCAAMSLQTMRPGDLLVFRFTPLVAAKHLAILTGAQTMIHARERHAVCETALTAWWRRRIAGVFAFPPIDGNQ</sequence>
<keyword evidence="3" id="KW-0378">Hydrolase</keyword>
<evidence type="ECO:0000313" key="7">
    <source>
        <dbReference type="Proteomes" id="UP000293719"/>
    </source>
</evidence>
<protein>
    <submittedName>
        <fullName evidence="6">Peptidase P60</fullName>
    </submittedName>
</protein>
<accession>A0A4P6V0F8</accession>
<keyword evidence="2" id="KW-0645">Protease</keyword>
<dbReference type="GO" id="GO:0006508">
    <property type="term" value="P:proteolysis"/>
    <property type="evidence" value="ECO:0007669"/>
    <property type="project" value="UniProtKB-KW"/>
</dbReference>
<evidence type="ECO:0000313" key="6">
    <source>
        <dbReference type="EMBL" id="QBK30099.1"/>
    </source>
</evidence>
<dbReference type="InterPro" id="IPR038765">
    <property type="entry name" value="Papain-like_cys_pep_sf"/>
</dbReference>
<dbReference type="KEGG" id="rpod:E0E05_05480"/>
<keyword evidence="7" id="KW-1185">Reference proteome</keyword>
<feature type="domain" description="NlpC/P60" evidence="5">
    <location>
        <begin position="13"/>
        <end position="153"/>
    </location>
</feature>
<evidence type="ECO:0000256" key="3">
    <source>
        <dbReference type="ARBA" id="ARBA00022801"/>
    </source>
</evidence>
<dbReference type="Proteomes" id="UP000293719">
    <property type="component" value="Chromosome"/>
</dbReference>
<keyword evidence="4" id="KW-0788">Thiol protease</keyword>
<evidence type="ECO:0000256" key="1">
    <source>
        <dbReference type="ARBA" id="ARBA00007074"/>
    </source>
</evidence>
<dbReference type="Gene3D" id="3.90.1720.10">
    <property type="entry name" value="endopeptidase domain like (from Nostoc punctiforme)"/>
    <property type="match status" value="1"/>
</dbReference>
<gene>
    <name evidence="6" type="ORF">E0E05_05480</name>
</gene>
<evidence type="ECO:0000259" key="5">
    <source>
        <dbReference type="PROSITE" id="PS51935"/>
    </source>
</evidence>
<dbReference type="Pfam" id="PF00877">
    <property type="entry name" value="NLPC_P60"/>
    <property type="match status" value="1"/>
</dbReference>
<dbReference type="InterPro" id="IPR011929">
    <property type="entry name" value="Phage_pept_NlpC/P60"/>
</dbReference>
<dbReference type="EMBL" id="CP036532">
    <property type="protein sequence ID" value="QBK30099.1"/>
    <property type="molecule type" value="Genomic_DNA"/>
</dbReference>
<dbReference type="AlphaFoldDB" id="A0A4P6V0F8"/>
<evidence type="ECO:0000256" key="2">
    <source>
        <dbReference type="ARBA" id="ARBA00022670"/>
    </source>
</evidence>
<dbReference type="PROSITE" id="PS51935">
    <property type="entry name" value="NLPC_P60"/>
    <property type="match status" value="1"/>
</dbReference>
<organism evidence="6 7">
    <name type="scientific">Roseitalea porphyridii</name>
    <dbReference type="NCBI Taxonomy" id="1852022"/>
    <lineage>
        <taxon>Bacteria</taxon>
        <taxon>Pseudomonadati</taxon>
        <taxon>Pseudomonadota</taxon>
        <taxon>Alphaproteobacteria</taxon>
        <taxon>Hyphomicrobiales</taxon>
        <taxon>Ahrensiaceae</taxon>
        <taxon>Roseitalea</taxon>
    </lineage>
</organism>
<dbReference type="SUPFAM" id="SSF54001">
    <property type="entry name" value="Cysteine proteinases"/>
    <property type="match status" value="1"/>
</dbReference>
<name>A0A4P6V0F8_9HYPH</name>
<dbReference type="OrthoDB" id="6058745at2"/>